<dbReference type="GO" id="GO:0010181">
    <property type="term" value="F:FMN binding"/>
    <property type="evidence" value="ECO:0007669"/>
    <property type="project" value="TreeGrafter"/>
</dbReference>
<dbReference type="PANTHER" id="PTHR14359:SF6">
    <property type="entry name" value="PHOSPHOPANTOTHENOYLCYSTEINE DECARBOXYLASE"/>
    <property type="match status" value="1"/>
</dbReference>
<accession>A0A4Q9HII0</accession>
<keyword evidence="3" id="KW-1185">Reference proteome</keyword>
<comment type="caution">
    <text evidence="2">The sequence shown here is derived from an EMBL/GenBank/DDBJ whole genome shotgun (WGS) entry which is preliminary data.</text>
</comment>
<evidence type="ECO:0000313" key="2">
    <source>
        <dbReference type="EMBL" id="TBO54397.1"/>
    </source>
</evidence>
<gene>
    <name evidence="2" type="ORF">EYS09_38730</name>
</gene>
<dbReference type="Pfam" id="PF02441">
    <property type="entry name" value="Flavoprotein"/>
    <property type="match status" value="1"/>
</dbReference>
<feature type="domain" description="Flavoprotein" evidence="1">
    <location>
        <begin position="12"/>
        <end position="151"/>
    </location>
</feature>
<reference evidence="2 3" key="1">
    <citation type="submission" date="2019-02" db="EMBL/GenBank/DDBJ databases">
        <title>Draft Genome Sequence of Streptomyces sp. AM-2504, identified by 16S rRNA comparative analysis as a Streptomyces Kasugaensis strain.</title>
        <authorList>
            <person name="Napolioni V."/>
            <person name="Giuliodori A.M."/>
            <person name="Spurio R."/>
            <person name="Fabbretti A."/>
        </authorList>
    </citation>
    <scope>NUCLEOTIDE SEQUENCE [LARGE SCALE GENOMIC DNA]</scope>
    <source>
        <strain evidence="2 3">AM-2504</strain>
    </source>
</reference>
<dbReference type="GO" id="GO:0071513">
    <property type="term" value="C:phosphopantothenoylcysteine decarboxylase complex"/>
    <property type="evidence" value="ECO:0007669"/>
    <property type="project" value="TreeGrafter"/>
</dbReference>
<dbReference type="InterPro" id="IPR036551">
    <property type="entry name" value="Flavin_trans-like"/>
</dbReference>
<dbReference type="Proteomes" id="UP000292452">
    <property type="component" value="Unassembled WGS sequence"/>
</dbReference>
<proteinExistence type="predicted"/>
<dbReference type="InterPro" id="IPR003382">
    <property type="entry name" value="Flavoprotein"/>
</dbReference>
<dbReference type="SUPFAM" id="SSF52507">
    <property type="entry name" value="Homo-oligomeric flavin-containing Cys decarboxylases, HFCD"/>
    <property type="match status" value="1"/>
</dbReference>
<protein>
    <submittedName>
        <fullName evidence="2">Flavoprotein</fullName>
    </submittedName>
</protein>
<evidence type="ECO:0000259" key="1">
    <source>
        <dbReference type="Pfam" id="PF02441"/>
    </source>
</evidence>
<dbReference type="PANTHER" id="PTHR14359">
    <property type="entry name" value="HOMO-OLIGOMERIC FLAVIN CONTAINING CYS DECARBOXYLASE FAMILY"/>
    <property type="match status" value="1"/>
</dbReference>
<dbReference type="EMBL" id="SIXH01000930">
    <property type="protein sequence ID" value="TBO54397.1"/>
    <property type="molecule type" value="Genomic_DNA"/>
</dbReference>
<dbReference type="OrthoDB" id="2395518at2"/>
<evidence type="ECO:0000313" key="3">
    <source>
        <dbReference type="Proteomes" id="UP000292452"/>
    </source>
</evidence>
<sequence>MVEKTPPPVSDKRILVGATGSVAVASLPAYLTAMREQLGGTYTVLMTDTATTFIPPHTVGLSAERVVSGESPADWATDKPSRLAADHDILVVLPATAHTLAIAATGAAPNRLATVILSTDSPVVYFPVMGAHMWNKPAVQRNIDQIRADGQHVAEPVWHDSYDILSRTYNNHPALPSPAQVAKTVGELLSAQRT</sequence>
<dbReference type="Gene3D" id="3.40.50.1950">
    <property type="entry name" value="Flavin prenyltransferase-like"/>
    <property type="match status" value="1"/>
</dbReference>
<dbReference type="GO" id="GO:0004633">
    <property type="term" value="F:phosphopantothenoylcysteine decarboxylase activity"/>
    <property type="evidence" value="ECO:0007669"/>
    <property type="project" value="TreeGrafter"/>
</dbReference>
<dbReference type="AlphaFoldDB" id="A0A4Q9HII0"/>
<dbReference type="GO" id="GO:0015937">
    <property type="term" value="P:coenzyme A biosynthetic process"/>
    <property type="evidence" value="ECO:0007669"/>
    <property type="project" value="TreeGrafter"/>
</dbReference>
<name>A0A4Q9HII0_STRKA</name>
<organism evidence="2 3">
    <name type="scientific">Streptomyces kasugaensis</name>
    <dbReference type="NCBI Taxonomy" id="1946"/>
    <lineage>
        <taxon>Bacteria</taxon>
        <taxon>Bacillati</taxon>
        <taxon>Actinomycetota</taxon>
        <taxon>Actinomycetes</taxon>
        <taxon>Kitasatosporales</taxon>
        <taxon>Streptomycetaceae</taxon>
        <taxon>Streptomyces</taxon>
    </lineage>
</organism>